<dbReference type="EMBL" id="SWKV01000053">
    <property type="protein sequence ID" value="KAF3036033.1"/>
    <property type="molecule type" value="Genomic_DNA"/>
</dbReference>
<dbReference type="InterPro" id="IPR023296">
    <property type="entry name" value="Glyco_hydro_beta-prop_sf"/>
</dbReference>
<gene>
    <name evidence="1" type="ORF">E8E12_002576</name>
</gene>
<evidence type="ECO:0000313" key="1">
    <source>
        <dbReference type="EMBL" id="KAF3036033.1"/>
    </source>
</evidence>
<dbReference type="Gene3D" id="2.115.10.20">
    <property type="entry name" value="Glycosyl hydrolase domain, family 43"/>
    <property type="match status" value="1"/>
</dbReference>
<reference evidence="1" key="1">
    <citation type="submission" date="2019-04" db="EMBL/GenBank/DDBJ databases">
        <title>Sequencing of skin fungus with MAO and IRED activity.</title>
        <authorList>
            <person name="Marsaioli A.J."/>
            <person name="Bonatto J.M.C."/>
            <person name="Reis Junior O."/>
        </authorList>
    </citation>
    <scope>NUCLEOTIDE SEQUENCE</scope>
    <source>
        <strain evidence="1">28M1</strain>
    </source>
</reference>
<dbReference type="CDD" id="cd08983">
    <property type="entry name" value="GH43_Bt3655-like"/>
    <property type="match status" value="1"/>
</dbReference>
<evidence type="ECO:0000313" key="2">
    <source>
        <dbReference type="Proteomes" id="UP000758155"/>
    </source>
</evidence>
<organism evidence="1 2">
    <name type="scientific">Didymella heteroderae</name>
    <dbReference type="NCBI Taxonomy" id="1769908"/>
    <lineage>
        <taxon>Eukaryota</taxon>
        <taxon>Fungi</taxon>
        <taxon>Dikarya</taxon>
        <taxon>Ascomycota</taxon>
        <taxon>Pezizomycotina</taxon>
        <taxon>Dothideomycetes</taxon>
        <taxon>Pleosporomycetidae</taxon>
        <taxon>Pleosporales</taxon>
        <taxon>Pleosporineae</taxon>
        <taxon>Didymellaceae</taxon>
        <taxon>Didymella</taxon>
    </lineage>
</organism>
<dbReference type="Proteomes" id="UP000758155">
    <property type="component" value="Unassembled WGS sequence"/>
</dbReference>
<dbReference type="InterPro" id="IPR050727">
    <property type="entry name" value="GH43_arabinanases"/>
</dbReference>
<dbReference type="PANTHER" id="PTHR43301">
    <property type="entry name" value="ARABINAN ENDO-1,5-ALPHA-L-ARABINOSIDASE"/>
    <property type="match status" value="1"/>
</dbReference>
<dbReference type="PANTHER" id="PTHR43301:SF8">
    <property type="entry name" value="ARABINOSIDASE-RELATED"/>
    <property type="match status" value="1"/>
</dbReference>
<evidence type="ECO:0008006" key="3">
    <source>
        <dbReference type="Google" id="ProtNLM"/>
    </source>
</evidence>
<dbReference type="SUPFAM" id="SSF75005">
    <property type="entry name" value="Arabinanase/levansucrase/invertase"/>
    <property type="match status" value="1"/>
</dbReference>
<dbReference type="AlphaFoldDB" id="A0A9P4WLZ7"/>
<protein>
    <recommendedName>
        <fullName evidence="3">Hydrolase</fullName>
    </recommendedName>
</protein>
<accession>A0A9P4WLZ7</accession>
<name>A0A9P4WLZ7_9PLEO</name>
<sequence length="319" mass="35180">MRLTSYSLAAATVLSSFSSASPIVKRQSAYAGYLISTFSDANPTVQWYLSNGNSPTSFTKINGGNPVLTSTVGTKAVRDVYLTSNDLDINAAGFSWDEATRRGSRGIVVWSSSNLVDWSAASLNTVEDETAGMVWAPSAVWDHELQKFYVFWASRFYEAVDTAHNGVAGLDRIRYTVTEDFKTFAPPADYIADGTPVIDQEFQYLGQPGYFSRFIKNETVNQVYQEKTTGGLFGSWERVPGYVTAGSPWEGTASYADNIVAGKYHMFLDNYVEYVPFESTDLKTWTESSRDGFPVGLKHGSVMQVSQAELDAIKAKYPV</sequence>
<keyword evidence="2" id="KW-1185">Reference proteome</keyword>
<proteinExistence type="predicted"/>
<dbReference type="OrthoDB" id="19657at2759"/>
<comment type="caution">
    <text evidence="1">The sequence shown here is derived from an EMBL/GenBank/DDBJ whole genome shotgun (WGS) entry which is preliminary data.</text>
</comment>